<dbReference type="VEuPathDB" id="FungiDB:GGTG_05346"/>
<evidence type="ECO:0000313" key="6">
    <source>
        <dbReference type="EnsemblFungi" id="EJT75411"/>
    </source>
</evidence>
<evidence type="ECO:0000256" key="3">
    <source>
        <dbReference type="RuleBase" id="RU362118"/>
    </source>
</evidence>
<evidence type="ECO:0000313" key="7">
    <source>
        <dbReference type="Proteomes" id="UP000006039"/>
    </source>
</evidence>
<dbReference type="HOGENOM" id="CLU_011302_3_0_1"/>
<dbReference type="InterPro" id="IPR015424">
    <property type="entry name" value="PyrdxlP-dep_Trfase"/>
</dbReference>
<name>J3NVN3_GAET3</name>
<dbReference type="RefSeq" id="XP_009221411.1">
    <property type="nucleotide sequence ID" value="XM_009223147.1"/>
</dbReference>
<dbReference type="STRING" id="644352.J3NVN3"/>
<sequence>MPARINKTEYGHSCPPEGPHTVTIHAKGWDSAMGIRDGDPAVFSRLVSMYPRFAPWGLCRQLTAAISKKLGLSETQTCIALTAADALELARAFACSPLRLEHQVKDPADLSLRTVDIGPDGGDRIRLRVVVGPAAAAKALGVAWQTGGLGVSSRLAEALLPHVETSLVEVDGDAAAAPGSWSGLREDGAHAALRGRIAELLRRAPLEPARAETVVPEDVFLYPTGMAAIYRCHQALARHRPGRVLVLGSVFKNTWHLFDESAAGMKHFGHCHDGPGLLADLEAWLAAEAAEGRGVSYCFLEFPSNPILVSADLVKLRALADRYGFPLVVDDTVGSFANIDMLPVADVVMSSLTKSFSGYADVMGGSIVLNKSIPAHYADISRVFADQFVNELFAADAAQLVANSADYLARTAVLNRNAAALAALFDGRRKKQQQQQEGIGGGSSSSNVVITGVNYPPYTSTAASYAAAMRPDTPEFRAGHGCLLSVDFETVGMATAFYDSLEYFHGPHLGAHRTLAIPFAALAFGKKGQVETAEYHNAYGNRAAQVRISAGLEDEDEVVGMAEEALARAEEMLGRESEELSN</sequence>
<dbReference type="InterPro" id="IPR000277">
    <property type="entry name" value="Cys/Met-Metab_PyrdxlP-dep_enz"/>
</dbReference>
<dbReference type="eggNOG" id="KOG0053">
    <property type="taxonomic scope" value="Eukaryota"/>
</dbReference>
<keyword evidence="4" id="KW-0175">Coiled coil</keyword>
<reference evidence="6" key="4">
    <citation type="journal article" date="2015" name="G3 (Bethesda)">
        <title>Genome sequences of three phytopathogenic species of the Magnaporthaceae family of fungi.</title>
        <authorList>
            <person name="Okagaki L.H."/>
            <person name="Nunes C.C."/>
            <person name="Sailsbery J."/>
            <person name="Clay B."/>
            <person name="Brown D."/>
            <person name="John T."/>
            <person name="Oh Y."/>
            <person name="Young N."/>
            <person name="Fitzgerald M."/>
            <person name="Haas B.J."/>
            <person name="Zeng Q."/>
            <person name="Young S."/>
            <person name="Adiconis X."/>
            <person name="Fan L."/>
            <person name="Levin J.Z."/>
            <person name="Mitchell T.K."/>
            <person name="Okubara P.A."/>
            <person name="Farman M.L."/>
            <person name="Kohn L.M."/>
            <person name="Birren B."/>
            <person name="Ma L.-J."/>
            <person name="Dean R.A."/>
        </authorList>
    </citation>
    <scope>NUCLEOTIDE SEQUENCE</scope>
    <source>
        <strain evidence="6">R3-111a-1</strain>
    </source>
</reference>
<keyword evidence="7" id="KW-1185">Reference proteome</keyword>
<dbReference type="PANTHER" id="PTHR42699">
    <property type="match status" value="1"/>
</dbReference>
<dbReference type="Gene3D" id="3.90.1150.10">
    <property type="entry name" value="Aspartate Aminotransferase, domain 1"/>
    <property type="match status" value="1"/>
</dbReference>
<dbReference type="EnsemblFungi" id="EJT75411">
    <property type="protein sequence ID" value="EJT75411"/>
    <property type="gene ID" value="GGTG_05346"/>
</dbReference>
<reference evidence="7" key="1">
    <citation type="submission" date="2010-07" db="EMBL/GenBank/DDBJ databases">
        <title>The genome sequence of Gaeumannomyces graminis var. tritici strain R3-111a-1.</title>
        <authorList>
            <consortium name="The Broad Institute Genome Sequencing Platform"/>
            <person name="Ma L.-J."/>
            <person name="Dead R."/>
            <person name="Young S."/>
            <person name="Zeng Q."/>
            <person name="Koehrsen M."/>
            <person name="Alvarado L."/>
            <person name="Berlin A."/>
            <person name="Chapman S.B."/>
            <person name="Chen Z."/>
            <person name="Freedman E."/>
            <person name="Gellesch M."/>
            <person name="Goldberg J."/>
            <person name="Griggs A."/>
            <person name="Gujja S."/>
            <person name="Heilman E.R."/>
            <person name="Heiman D."/>
            <person name="Hepburn T."/>
            <person name="Howarth C."/>
            <person name="Jen D."/>
            <person name="Larson L."/>
            <person name="Mehta T."/>
            <person name="Neiman D."/>
            <person name="Pearson M."/>
            <person name="Roberts A."/>
            <person name="Saif S."/>
            <person name="Shea T."/>
            <person name="Shenoy N."/>
            <person name="Sisk P."/>
            <person name="Stolte C."/>
            <person name="Sykes S."/>
            <person name="Walk T."/>
            <person name="White J."/>
            <person name="Yandava C."/>
            <person name="Haas B."/>
            <person name="Nusbaum C."/>
            <person name="Birren B."/>
        </authorList>
    </citation>
    <scope>NUCLEOTIDE SEQUENCE [LARGE SCALE GENOMIC DNA]</scope>
    <source>
        <strain evidence="7">R3-111a-1</strain>
    </source>
</reference>
<comment type="cofactor">
    <cofactor evidence="1 3">
        <name>pyridoxal 5'-phosphate</name>
        <dbReference type="ChEBI" id="CHEBI:597326"/>
    </cofactor>
</comment>
<gene>
    <name evidence="6" type="primary">20345804</name>
    <name evidence="5" type="ORF">GGTG_05346</name>
</gene>
<organism evidence="5">
    <name type="scientific">Gaeumannomyces tritici (strain R3-111a-1)</name>
    <name type="common">Wheat and barley take-all root rot fungus</name>
    <name type="synonym">Gaeumannomyces graminis var. tritici</name>
    <dbReference type="NCBI Taxonomy" id="644352"/>
    <lineage>
        <taxon>Eukaryota</taxon>
        <taxon>Fungi</taxon>
        <taxon>Dikarya</taxon>
        <taxon>Ascomycota</taxon>
        <taxon>Pezizomycotina</taxon>
        <taxon>Sordariomycetes</taxon>
        <taxon>Sordariomycetidae</taxon>
        <taxon>Magnaporthales</taxon>
        <taxon>Magnaporthaceae</taxon>
        <taxon>Gaeumannomyces</taxon>
    </lineage>
</organism>
<dbReference type="InterPro" id="IPR015421">
    <property type="entry name" value="PyrdxlP-dep_Trfase_major"/>
</dbReference>
<proteinExistence type="inferred from homology"/>
<dbReference type="SUPFAM" id="SSF53383">
    <property type="entry name" value="PLP-dependent transferases"/>
    <property type="match status" value="1"/>
</dbReference>
<dbReference type="Pfam" id="PF01053">
    <property type="entry name" value="Cys_Met_Meta_PP"/>
    <property type="match status" value="1"/>
</dbReference>
<accession>J3NVN3</accession>
<comment type="similarity">
    <text evidence="3">Belongs to the trans-sulfuration enzymes family.</text>
</comment>
<dbReference type="GO" id="GO:0030170">
    <property type="term" value="F:pyridoxal phosphate binding"/>
    <property type="evidence" value="ECO:0007669"/>
    <property type="project" value="InterPro"/>
</dbReference>
<protein>
    <recommendedName>
        <fullName evidence="8">Cystathionine gamma-synthase</fullName>
    </recommendedName>
</protein>
<dbReference type="GO" id="GO:0003962">
    <property type="term" value="F:cystathionine gamma-synthase activity"/>
    <property type="evidence" value="ECO:0007669"/>
    <property type="project" value="TreeGrafter"/>
</dbReference>
<dbReference type="InterPro" id="IPR051750">
    <property type="entry name" value="Trans-sulfuration_enzymes"/>
</dbReference>
<reference evidence="5" key="2">
    <citation type="submission" date="2010-07" db="EMBL/GenBank/DDBJ databases">
        <authorList>
            <consortium name="The Broad Institute Genome Sequencing Platform"/>
            <consortium name="Broad Institute Genome Sequencing Center for Infectious Disease"/>
            <person name="Ma L.-J."/>
            <person name="Dead R."/>
            <person name="Young S."/>
            <person name="Zeng Q."/>
            <person name="Koehrsen M."/>
            <person name="Alvarado L."/>
            <person name="Berlin A."/>
            <person name="Chapman S.B."/>
            <person name="Chen Z."/>
            <person name="Freedman E."/>
            <person name="Gellesch M."/>
            <person name="Goldberg J."/>
            <person name="Griggs A."/>
            <person name="Gujja S."/>
            <person name="Heilman E.R."/>
            <person name="Heiman D."/>
            <person name="Hepburn T."/>
            <person name="Howarth C."/>
            <person name="Jen D."/>
            <person name="Larson L."/>
            <person name="Mehta T."/>
            <person name="Neiman D."/>
            <person name="Pearson M."/>
            <person name="Roberts A."/>
            <person name="Saif S."/>
            <person name="Shea T."/>
            <person name="Shenoy N."/>
            <person name="Sisk P."/>
            <person name="Stolte C."/>
            <person name="Sykes S."/>
            <person name="Walk T."/>
            <person name="White J."/>
            <person name="Yandava C."/>
            <person name="Haas B."/>
            <person name="Nusbaum C."/>
            <person name="Birren B."/>
        </authorList>
    </citation>
    <scope>NUCLEOTIDE SEQUENCE</scope>
    <source>
        <strain evidence="5">R3-111a-1</strain>
    </source>
</reference>
<dbReference type="GeneID" id="20345804"/>
<evidence type="ECO:0000256" key="4">
    <source>
        <dbReference type="SAM" id="Coils"/>
    </source>
</evidence>
<evidence type="ECO:0000313" key="5">
    <source>
        <dbReference type="EMBL" id="EJT75411.1"/>
    </source>
</evidence>
<reference evidence="6" key="5">
    <citation type="submission" date="2018-04" db="UniProtKB">
        <authorList>
            <consortium name="EnsemblFungi"/>
        </authorList>
    </citation>
    <scope>IDENTIFICATION</scope>
    <source>
        <strain evidence="6">R3-111a-1</strain>
    </source>
</reference>
<dbReference type="AlphaFoldDB" id="J3NVN3"/>
<reference evidence="5" key="3">
    <citation type="submission" date="2010-09" db="EMBL/GenBank/DDBJ databases">
        <title>Annotation of Gaeumannomyces graminis var. tritici R3-111a-1.</title>
        <authorList>
            <consortium name="The Broad Institute Genome Sequencing Platform"/>
            <person name="Ma L.-J."/>
            <person name="Dead R."/>
            <person name="Young S.K."/>
            <person name="Zeng Q."/>
            <person name="Gargeya S."/>
            <person name="Fitzgerald M."/>
            <person name="Haas B."/>
            <person name="Abouelleil A."/>
            <person name="Alvarado L."/>
            <person name="Arachchi H.M."/>
            <person name="Berlin A."/>
            <person name="Brown A."/>
            <person name="Chapman S.B."/>
            <person name="Chen Z."/>
            <person name="Dunbar C."/>
            <person name="Freedman E."/>
            <person name="Gearin G."/>
            <person name="Gellesch M."/>
            <person name="Goldberg J."/>
            <person name="Griggs A."/>
            <person name="Gujja S."/>
            <person name="Heiman D."/>
            <person name="Howarth C."/>
            <person name="Larson L."/>
            <person name="Lui A."/>
            <person name="MacDonald P.J.P."/>
            <person name="Mehta T."/>
            <person name="Montmayeur A."/>
            <person name="Murphy C."/>
            <person name="Neiman D."/>
            <person name="Pearson M."/>
            <person name="Priest M."/>
            <person name="Roberts A."/>
            <person name="Saif S."/>
            <person name="Shea T."/>
            <person name="Shenoy N."/>
            <person name="Sisk P."/>
            <person name="Stolte C."/>
            <person name="Sykes S."/>
            <person name="Yandava C."/>
            <person name="Wortman J."/>
            <person name="Nusbaum C."/>
            <person name="Birren B."/>
        </authorList>
    </citation>
    <scope>NUCLEOTIDE SEQUENCE</scope>
    <source>
        <strain evidence="5">R3-111a-1</strain>
    </source>
</reference>
<evidence type="ECO:0000256" key="2">
    <source>
        <dbReference type="ARBA" id="ARBA00022898"/>
    </source>
</evidence>
<feature type="coiled-coil region" evidence="4">
    <location>
        <begin position="552"/>
        <end position="579"/>
    </location>
</feature>
<dbReference type="GO" id="GO:0019346">
    <property type="term" value="P:transsulfuration"/>
    <property type="evidence" value="ECO:0007669"/>
    <property type="project" value="InterPro"/>
</dbReference>
<dbReference type="Proteomes" id="UP000006039">
    <property type="component" value="Unassembled WGS sequence"/>
</dbReference>
<dbReference type="OrthoDB" id="10047078at2759"/>
<dbReference type="InterPro" id="IPR015422">
    <property type="entry name" value="PyrdxlP-dep_Trfase_small"/>
</dbReference>
<dbReference type="EMBL" id="GL385397">
    <property type="protein sequence ID" value="EJT75411.1"/>
    <property type="molecule type" value="Genomic_DNA"/>
</dbReference>
<dbReference type="Gene3D" id="3.40.640.10">
    <property type="entry name" value="Type I PLP-dependent aspartate aminotransferase-like (Major domain)"/>
    <property type="match status" value="1"/>
</dbReference>
<keyword evidence="2 3" id="KW-0663">Pyridoxal phosphate</keyword>
<dbReference type="PANTHER" id="PTHR42699:SF1">
    <property type="entry name" value="CYSTATHIONINE GAMMA-SYNTHASE-RELATED"/>
    <property type="match status" value="1"/>
</dbReference>
<evidence type="ECO:0000256" key="1">
    <source>
        <dbReference type="ARBA" id="ARBA00001933"/>
    </source>
</evidence>
<evidence type="ECO:0008006" key="8">
    <source>
        <dbReference type="Google" id="ProtNLM"/>
    </source>
</evidence>